<keyword evidence="1" id="KW-0472">Membrane</keyword>
<dbReference type="Pfam" id="PF07835">
    <property type="entry name" value="COX4_pro_2"/>
    <property type="match status" value="1"/>
</dbReference>
<dbReference type="Proteomes" id="UP000219068">
    <property type="component" value="Unassembled WGS sequence"/>
</dbReference>
<gene>
    <name evidence="3" type="ORF">SAMN05428964_101999</name>
</gene>
<proteinExistence type="predicted"/>
<dbReference type="InterPro" id="IPR012422">
    <property type="entry name" value="Cyt_c_oxidase_su4_bac-aa3"/>
</dbReference>
<organism evidence="3 4">
    <name type="scientific">Thalassospira xiamenensis</name>
    <dbReference type="NCBI Taxonomy" id="220697"/>
    <lineage>
        <taxon>Bacteria</taxon>
        <taxon>Pseudomonadati</taxon>
        <taxon>Pseudomonadota</taxon>
        <taxon>Alphaproteobacteria</taxon>
        <taxon>Rhodospirillales</taxon>
        <taxon>Thalassospiraceae</taxon>
        <taxon>Thalassospira</taxon>
    </lineage>
</organism>
<reference evidence="3 4" key="1">
    <citation type="submission" date="2017-08" db="EMBL/GenBank/DDBJ databases">
        <authorList>
            <person name="de Groot N.N."/>
        </authorList>
    </citation>
    <scope>NUCLEOTIDE SEQUENCE [LARGE SCALE GENOMIC DNA]</scope>
    <source>
        <strain evidence="3 4">USBA 78</strain>
    </source>
</reference>
<dbReference type="RefSeq" id="WP_082824790.1">
    <property type="nucleotide sequence ID" value="NZ_JALLPZ010000001.1"/>
</dbReference>
<dbReference type="SUPFAM" id="SSF81469">
    <property type="entry name" value="Bacterial aa3 type cytochrome c oxidase subunit IV"/>
    <property type="match status" value="1"/>
</dbReference>
<evidence type="ECO:0000256" key="1">
    <source>
        <dbReference type="SAM" id="Phobius"/>
    </source>
</evidence>
<evidence type="ECO:0000313" key="4">
    <source>
        <dbReference type="Proteomes" id="UP000219068"/>
    </source>
</evidence>
<dbReference type="EMBL" id="OBMM01000001">
    <property type="protein sequence ID" value="SOB94351.1"/>
    <property type="molecule type" value="Genomic_DNA"/>
</dbReference>
<feature type="domain" description="Cytochrome c oxidase subunit IV bacterial aa3 type" evidence="2">
    <location>
        <begin position="11"/>
        <end position="41"/>
    </location>
</feature>
<name>A0A285RJT5_9PROT</name>
<protein>
    <submittedName>
        <fullName evidence="3">Aa3 type cytochrome c oxidase subunit IV</fullName>
    </submittedName>
</protein>
<keyword evidence="1" id="KW-0812">Transmembrane</keyword>
<keyword evidence="1" id="KW-1133">Transmembrane helix</keyword>
<dbReference type="AlphaFoldDB" id="A0A285RJT5"/>
<dbReference type="InterPro" id="IPR036596">
    <property type="entry name" value="Cyt-C_aa3_sf"/>
</dbReference>
<dbReference type="Gene3D" id="1.20.5.160">
    <property type="entry name" value="Bacterial aa3 type cytochrome c oxidase subunit IV"/>
    <property type="match status" value="1"/>
</dbReference>
<accession>A0A285RJT5</accession>
<feature type="transmembrane region" description="Helical" evidence="1">
    <location>
        <begin position="22"/>
        <end position="41"/>
    </location>
</feature>
<sequence length="42" mass="4794">MQGNDYELTKTHVDIYNGFTVFMKWGTLSVIGLLIVMAIFLL</sequence>
<evidence type="ECO:0000313" key="3">
    <source>
        <dbReference type="EMBL" id="SOB94351.1"/>
    </source>
</evidence>
<evidence type="ECO:0000259" key="2">
    <source>
        <dbReference type="Pfam" id="PF07835"/>
    </source>
</evidence>